<evidence type="ECO:0000313" key="10">
    <source>
        <dbReference type="EMBL" id="SQB98585.1"/>
    </source>
</evidence>
<accession>A0A2X3BR32</accession>
<evidence type="ECO:0000259" key="9">
    <source>
        <dbReference type="Pfam" id="PF13231"/>
    </source>
</evidence>
<dbReference type="GO" id="GO:0016763">
    <property type="term" value="F:pentosyltransferase activity"/>
    <property type="evidence" value="ECO:0007669"/>
    <property type="project" value="TreeGrafter"/>
</dbReference>
<dbReference type="Pfam" id="PF13231">
    <property type="entry name" value="PMT_2"/>
    <property type="match status" value="1"/>
</dbReference>
<dbReference type="RefSeq" id="WP_181461822.1">
    <property type="nucleotide sequence ID" value="NZ_UAWL01000006.1"/>
</dbReference>
<comment type="subcellular location">
    <subcellularLocation>
        <location evidence="1">Cell membrane</location>
        <topology evidence="1">Multi-pass membrane protein</topology>
    </subcellularLocation>
</comment>
<sequence length="521" mass="60740">MRIFDYKDSQESRILFVFLLCHFVVWSFLPFMRGVIPLDCVEALSWGKNFVFGTDKHPPLSGWLAYYFYVLCFKLPESVYILSQIFVVLGLVYIYKIAQFFLSYKYALFATIILDTIIYYNFTSIEYNVNVVLLFLCPAFTYYFYKAFFGGLLRYWILTAIFAALGVLDKYYMFLILACAFLAMCMLPTGRKAFGKKEFYIGVVVFIVLLTPHILWMFDNDFMAISYILNRGGLQGISSVNTDGFLVKHIGYPIYFFLSQFILVIPALCIFFITRYKSLASAEQNFLHSKYHLIPPPHNDIKVYSTPEEQKYFLIIMAFGPIALLMFISFISGIFLLPMWGTPLFFMFGIWLFYTFWIPDEIFKQRFFAIFVVVIHCLYIIAFIIMMLFTTSLRKNLDSEAFIFQVKDIWSAYMYDTPLLFTGGDMWLSSIIAIYFEAESKNKIKTFIDIDPKKNSWVDEKVLQEIKQKGILIVSGSPKELQSYADVFPHLQFVKEIKISSSNILHQKKEQSVFVGIAKDP</sequence>
<feature type="transmembrane region" description="Helical" evidence="8">
    <location>
        <begin position="66"/>
        <end position="94"/>
    </location>
</feature>
<feature type="transmembrane region" description="Helical" evidence="8">
    <location>
        <begin position="152"/>
        <end position="168"/>
    </location>
</feature>
<keyword evidence="5 8" id="KW-0812">Transmembrane</keyword>
<dbReference type="AlphaFoldDB" id="A0A2X3BR32"/>
<evidence type="ECO:0000256" key="3">
    <source>
        <dbReference type="ARBA" id="ARBA00022676"/>
    </source>
</evidence>
<keyword evidence="3" id="KW-0328">Glycosyltransferase</keyword>
<dbReference type="Proteomes" id="UP000250166">
    <property type="component" value="Unassembled WGS sequence"/>
</dbReference>
<dbReference type="PANTHER" id="PTHR33908:SF9">
    <property type="entry name" value="BLL5595 PROTEIN"/>
    <property type="match status" value="1"/>
</dbReference>
<feature type="transmembrane region" description="Helical" evidence="8">
    <location>
        <begin position="12"/>
        <end position="29"/>
    </location>
</feature>
<feature type="transmembrane region" description="Helical" evidence="8">
    <location>
        <begin position="419"/>
        <end position="436"/>
    </location>
</feature>
<keyword evidence="2" id="KW-1003">Cell membrane</keyword>
<dbReference type="GO" id="GO:0005886">
    <property type="term" value="C:plasma membrane"/>
    <property type="evidence" value="ECO:0007669"/>
    <property type="project" value="UniProtKB-SubCell"/>
</dbReference>
<name>A0A2X3BR32_9HELI</name>
<feature type="transmembrane region" description="Helical" evidence="8">
    <location>
        <begin position="312"/>
        <end position="334"/>
    </location>
</feature>
<keyword evidence="7 8" id="KW-0472">Membrane</keyword>
<dbReference type="InterPro" id="IPR038731">
    <property type="entry name" value="RgtA/B/C-like"/>
</dbReference>
<protein>
    <recommendedName>
        <fullName evidence="9">Glycosyltransferase RgtA/B/C/D-like domain-containing protein</fullName>
    </recommendedName>
</protein>
<evidence type="ECO:0000256" key="4">
    <source>
        <dbReference type="ARBA" id="ARBA00022679"/>
    </source>
</evidence>
<dbReference type="InterPro" id="IPR050297">
    <property type="entry name" value="LipidA_mod_glycosyltrf_83"/>
</dbReference>
<dbReference type="GO" id="GO:0009103">
    <property type="term" value="P:lipopolysaccharide biosynthetic process"/>
    <property type="evidence" value="ECO:0007669"/>
    <property type="project" value="UniProtKB-ARBA"/>
</dbReference>
<feature type="transmembrane region" description="Helical" evidence="8">
    <location>
        <begin position="340"/>
        <end position="358"/>
    </location>
</feature>
<feature type="transmembrane region" description="Helical" evidence="8">
    <location>
        <begin position="367"/>
        <end position="389"/>
    </location>
</feature>
<evidence type="ECO:0000256" key="1">
    <source>
        <dbReference type="ARBA" id="ARBA00004651"/>
    </source>
</evidence>
<feature type="transmembrane region" description="Helical" evidence="8">
    <location>
        <begin position="106"/>
        <end position="122"/>
    </location>
</feature>
<feature type="transmembrane region" description="Helical" evidence="8">
    <location>
        <begin position="128"/>
        <end position="145"/>
    </location>
</feature>
<evidence type="ECO:0000256" key="6">
    <source>
        <dbReference type="ARBA" id="ARBA00022989"/>
    </source>
</evidence>
<proteinExistence type="predicted"/>
<organism evidence="10 11">
    <name type="scientific">Helicobacter fennelliae</name>
    <dbReference type="NCBI Taxonomy" id="215"/>
    <lineage>
        <taxon>Bacteria</taxon>
        <taxon>Pseudomonadati</taxon>
        <taxon>Campylobacterota</taxon>
        <taxon>Epsilonproteobacteria</taxon>
        <taxon>Campylobacterales</taxon>
        <taxon>Helicobacteraceae</taxon>
        <taxon>Helicobacter</taxon>
    </lineage>
</organism>
<keyword evidence="4" id="KW-0808">Transferase</keyword>
<dbReference type="PANTHER" id="PTHR33908">
    <property type="entry name" value="MANNOSYLTRANSFERASE YKCB-RELATED"/>
    <property type="match status" value="1"/>
</dbReference>
<keyword evidence="6 8" id="KW-1133">Transmembrane helix</keyword>
<evidence type="ECO:0000256" key="7">
    <source>
        <dbReference type="ARBA" id="ARBA00023136"/>
    </source>
</evidence>
<feature type="domain" description="Glycosyltransferase RgtA/B/C/D-like" evidence="9">
    <location>
        <begin position="56"/>
        <end position="216"/>
    </location>
</feature>
<evidence type="ECO:0000256" key="5">
    <source>
        <dbReference type="ARBA" id="ARBA00022692"/>
    </source>
</evidence>
<dbReference type="EMBL" id="UAWL01000006">
    <property type="protein sequence ID" value="SQB98585.1"/>
    <property type="molecule type" value="Genomic_DNA"/>
</dbReference>
<evidence type="ECO:0000313" key="11">
    <source>
        <dbReference type="Proteomes" id="UP000250166"/>
    </source>
</evidence>
<evidence type="ECO:0000256" key="2">
    <source>
        <dbReference type="ARBA" id="ARBA00022475"/>
    </source>
</evidence>
<evidence type="ECO:0000256" key="8">
    <source>
        <dbReference type="SAM" id="Phobius"/>
    </source>
</evidence>
<feature type="transmembrane region" description="Helical" evidence="8">
    <location>
        <begin position="199"/>
        <end position="218"/>
    </location>
</feature>
<gene>
    <name evidence="10" type="ORF">NCTC13102_01049</name>
</gene>
<reference evidence="10 11" key="1">
    <citation type="submission" date="2018-06" db="EMBL/GenBank/DDBJ databases">
        <authorList>
            <consortium name="Pathogen Informatics"/>
            <person name="Doyle S."/>
        </authorList>
    </citation>
    <scope>NUCLEOTIDE SEQUENCE [LARGE SCALE GENOMIC DNA]</scope>
    <source>
        <strain evidence="10 11">NCTC13102</strain>
    </source>
</reference>
<feature type="transmembrane region" description="Helical" evidence="8">
    <location>
        <begin position="254"/>
        <end position="273"/>
    </location>
</feature>